<keyword evidence="2" id="KW-1185">Reference proteome</keyword>
<dbReference type="InterPro" id="IPR029062">
    <property type="entry name" value="Class_I_gatase-like"/>
</dbReference>
<dbReference type="SUPFAM" id="SSF52317">
    <property type="entry name" value="Class I glutamine amidotransferase-like"/>
    <property type="match status" value="1"/>
</dbReference>
<dbReference type="GO" id="GO:0033969">
    <property type="term" value="F:gamma-glutamyl-gamma-aminobutyrate hydrolase activity"/>
    <property type="evidence" value="ECO:0007669"/>
    <property type="project" value="TreeGrafter"/>
</dbReference>
<sequence length="241" mass="26774">MKPLIAIIANQYDFAEKVFHNHPATYVPQFYIDAVYAAGGTPVILPLVDREDASKYVEQFDGFLLTGGQGASPFLYGEEPQPLMGQTSLRRDEFELDIIQAVRATEKPILGVCRGMQMLNVGLGGTLWQDLAYRKEPVIKHMQVPTPDTQASHYVDLTEGTYLSAALGKTHLVNSLHTQALKDVADDFTVIARAHDDVVEAVQSNDARHRIFGVQWHPEMLYTEDQAQLAPFKHLVALAGE</sequence>
<dbReference type="RefSeq" id="WP_054720066.1">
    <property type="nucleotide sequence ID" value="NZ_AZEU01000124.1"/>
</dbReference>
<dbReference type="GO" id="GO:0006598">
    <property type="term" value="P:polyamine catabolic process"/>
    <property type="evidence" value="ECO:0007669"/>
    <property type="project" value="TreeGrafter"/>
</dbReference>
<dbReference type="InterPro" id="IPR044668">
    <property type="entry name" value="PuuD-like"/>
</dbReference>
<dbReference type="PATRIC" id="fig|1423769.4.peg.691"/>
<name>A0A0R1QW02_9LACO</name>
<dbReference type="GO" id="GO:0005829">
    <property type="term" value="C:cytosol"/>
    <property type="evidence" value="ECO:0007669"/>
    <property type="project" value="TreeGrafter"/>
</dbReference>
<reference evidence="1 2" key="1">
    <citation type="journal article" date="2015" name="Genome Announc.">
        <title>Expanding the biotechnology potential of lactobacilli through comparative genomics of 213 strains and associated genera.</title>
        <authorList>
            <person name="Sun Z."/>
            <person name="Harris H.M."/>
            <person name="McCann A."/>
            <person name="Guo C."/>
            <person name="Argimon S."/>
            <person name="Zhang W."/>
            <person name="Yang X."/>
            <person name="Jeffery I.B."/>
            <person name="Cooney J.C."/>
            <person name="Kagawa T.F."/>
            <person name="Liu W."/>
            <person name="Song Y."/>
            <person name="Salvetti E."/>
            <person name="Wrobel A."/>
            <person name="Rasinkangas P."/>
            <person name="Parkhill J."/>
            <person name="Rea M.C."/>
            <person name="O'Sullivan O."/>
            <person name="Ritari J."/>
            <person name="Douillard F.P."/>
            <person name="Paul Ross R."/>
            <person name="Yang R."/>
            <person name="Briner A.E."/>
            <person name="Felis G.E."/>
            <person name="de Vos W.M."/>
            <person name="Barrangou R."/>
            <person name="Klaenhammer T.R."/>
            <person name="Caufield P.W."/>
            <person name="Cui Y."/>
            <person name="Zhang H."/>
            <person name="O'Toole P.W."/>
        </authorList>
    </citation>
    <scope>NUCLEOTIDE SEQUENCE [LARGE SCALE GENOMIC DNA]</scope>
    <source>
        <strain evidence="1 2">DSM 13343</strain>
    </source>
</reference>
<dbReference type="Pfam" id="PF07722">
    <property type="entry name" value="Peptidase_C26"/>
    <property type="match status" value="1"/>
</dbReference>
<dbReference type="EMBL" id="AZEU01000124">
    <property type="protein sequence ID" value="KRL45547.1"/>
    <property type="molecule type" value="Genomic_DNA"/>
</dbReference>
<evidence type="ECO:0000313" key="2">
    <source>
        <dbReference type="Proteomes" id="UP000051790"/>
    </source>
</evidence>
<evidence type="ECO:0000313" key="1">
    <source>
        <dbReference type="EMBL" id="KRL45547.1"/>
    </source>
</evidence>
<dbReference type="CDD" id="cd01745">
    <property type="entry name" value="GATase1_2"/>
    <property type="match status" value="1"/>
</dbReference>
<dbReference type="AlphaFoldDB" id="A0A0R1QW02"/>
<dbReference type="Gene3D" id="3.40.50.880">
    <property type="match status" value="1"/>
</dbReference>
<accession>A0A0R1QW02</accession>
<dbReference type="OrthoDB" id="9813383at2"/>
<dbReference type="PROSITE" id="PS51273">
    <property type="entry name" value="GATASE_TYPE_1"/>
    <property type="match status" value="1"/>
</dbReference>
<gene>
    <name evidence="1" type="ORF">FD01_GL000648</name>
</gene>
<organism evidence="1 2">
    <name type="scientific">Lacticaseibacillus manihotivorans DSM 13343 = JCM 12514</name>
    <dbReference type="NCBI Taxonomy" id="1423769"/>
    <lineage>
        <taxon>Bacteria</taxon>
        <taxon>Bacillati</taxon>
        <taxon>Bacillota</taxon>
        <taxon>Bacilli</taxon>
        <taxon>Lactobacillales</taxon>
        <taxon>Lactobacillaceae</taxon>
        <taxon>Lacticaseibacillus</taxon>
    </lineage>
</organism>
<dbReference type="Proteomes" id="UP000051790">
    <property type="component" value="Unassembled WGS sequence"/>
</dbReference>
<dbReference type="PANTHER" id="PTHR43235:SF1">
    <property type="entry name" value="GLUTAMINE AMIDOTRANSFERASE PB2B2.05-RELATED"/>
    <property type="match status" value="1"/>
</dbReference>
<proteinExistence type="predicted"/>
<dbReference type="PANTHER" id="PTHR43235">
    <property type="entry name" value="GLUTAMINE AMIDOTRANSFERASE PB2B2.05-RELATED"/>
    <property type="match status" value="1"/>
</dbReference>
<protein>
    <submittedName>
        <fullName evidence="1">Peptidase C26</fullName>
    </submittedName>
</protein>
<dbReference type="InterPro" id="IPR011697">
    <property type="entry name" value="Peptidase_C26"/>
</dbReference>
<comment type="caution">
    <text evidence="1">The sequence shown here is derived from an EMBL/GenBank/DDBJ whole genome shotgun (WGS) entry which is preliminary data.</text>
</comment>